<keyword evidence="2" id="KW-1185">Reference proteome</keyword>
<feature type="transmembrane region" description="Helical" evidence="1">
    <location>
        <begin position="12"/>
        <end position="35"/>
    </location>
</feature>
<evidence type="ECO:0000256" key="1">
    <source>
        <dbReference type="SAM" id="Phobius"/>
    </source>
</evidence>
<accession>A0A0N5B676</accession>
<proteinExistence type="predicted"/>
<name>A0A0N5B676_STREA</name>
<dbReference type="Proteomes" id="UP000046392">
    <property type="component" value="Unplaced"/>
</dbReference>
<protein>
    <submittedName>
        <fullName evidence="3">Uncharacterized protein</fullName>
    </submittedName>
</protein>
<evidence type="ECO:0000313" key="2">
    <source>
        <dbReference type="Proteomes" id="UP000046392"/>
    </source>
</evidence>
<sequence>MKIKKYDQTLLYFINCSSIFLLVIMNCLSTTKNILKGSNLLKAKMLFPREMSSGNNNYTLRVDIKNPSEAGTQNIKSFNNNVQKTTNDKTSKKILQEDVNKPFGTNEYNYTLTSASSIPSNSSIRSKRM</sequence>
<keyword evidence="1" id="KW-0812">Transmembrane</keyword>
<evidence type="ECO:0000313" key="3">
    <source>
        <dbReference type="WBParaSite" id="SPAL_0000156500.1"/>
    </source>
</evidence>
<organism evidence="2 3">
    <name type="scientific">Strongyloides papillosus</name>
    <name type="common">Intestinal threadworm</name>
    <dbReference type="NCBI Taxonomy" id="174720"/>
    <lineage>
        <taxon>Eukaryota</taxon>
        <taxon>Metazoa</taxon>
        <taxon>Ecdysozoa</taxon>
        <taxon>Nematoda</taxon>
        <taxon>Chromadorea</taxon>
        <taxon>Rhabditida</taxon>
        <taxon>Tylenchina</taxon>
        <taxon>Panagrolaimomorpha</taxon>
        <taxon>Strongyloidoidea</taxon>
        <taxon>Strongyloididae</taxon>
        <taxon>Strongyloides</taxon>
    </lineage>
</organism>
<dbReference type="WBParaSite" id="SPAL_0000156500.1">
    <property type="protein sequence ID" value="SPAL_0000156500.1"/>
    <property type="gene ID" value="SPAL_0000156500"/>
</dbReference>
<keyword evidence="1" id="KW-1133">Transmembrane helix</keyword>
<keyword evidence="1" id="KW-0472">Membrane</keyword>
<reference evidence="3" key="1">
    <citation type="submission" date="2017-02" db="UniProtKB">
        <authorList>
            <consortium name="WormBaseParasite"/>
        </authorList>
    </citation>
    <scope>IDENTIFICATION</scope>
</reference>
<dbReference type="AlphaFoldDB" id="A0A0N5B676"/>